<gene>
    <name evidence="5" type="ORF">LHJ74_19410</name>
</gene>
<proteinExistence type="inferred from homology"/>
<dbReference type="Proteomes" id="UP001156389">
    <property type="component" value="Unassembled WGS sequence"/>
</dbReference>
<feature type="region of interest" description="Disordered" evidence="3">
    <location>
        <begin position="252"/>
        <end position="273"/>
    </location>
</feature>
<dbReference type="InterPro" id="IPR001031">
    <property type="entry name" value="Thioesterase"/>
</dbReference>
<dbReference type="Gene3D" id="3.40.50.1820">
    <property type="entry name" value="alpha/beta hydrolase"/>
    <property type="match status" value="1"/>
</dbReference>
<keyword evidence="2 5" id="KW-0378">Hydrolase</keyword>
<dbReference type="EMBL" id="JAJAGO010000008">
    <property type="protein sequence ID" value="MCT2592044.1"/>
    <property type="molecule type" value="Genomic_DNA"/>
</dbReference>
<dbReference type="PANTHER" id="PTHR11487:SF0">
    <property type="entry name" value="S-ACYL FATTY ACID SYNTHASE THIOESTERASE, MEDIUM CHAIN"/>
    <property type="match status" value="1"/>
</dbReference>
<dbReference type="InterPro" id="IPR020802">
    <property type="entry name" value="TesA-like"/>
</dbReference>
<evidence type="ECO:0000313" key="5">
    <source>
        <dbReference type="EMBL" id="MCT2592044.1"/>
    </source>
</evidence>
<evidence type="ECO:0000313" key="6">
    <source>
        <dbReference type="Proteomes" id="UP001156389"/>
    </source>
</evidence>
<dbReference type="RefSeq" id="WP_260219359.1">
    <property type="nucleotide sequence ID" value="NZ_JAJAGO010000008.1"/>
</dbReference>
<feature type="domain" description="Thioesterase TesA-like" evidence="4">
    <location>
        <begin position="24"/>
        <end position="247"/>
    </location>
</feature>
<name>A0ABT2JXQ5_9ACTN</name>
<comment type="similarity">
    <text evidence="1">Belongs to the thioesterase family.</text>
</comment>
<protein>
    <submittedName>
        <fullName evidence="5">Alpha/beta fold hydrolase</fullName>
    </submittedName>
</protein>
<evidence type="ECO:0000256" key="2">
    <source>
        <dbReference type="ARBA" id="ARBA00022801"/>
    </source>
</evidence>
<dbReference type="InterPro" id="IPR012223">
    <property type="entry name" value="TEII"/>
</dbReference>
<evidence type="ECO:0000256" key="1">
    <source>
        <dbReference type="ARBA" id="ARBA00007169"/>
    </source>
</evidence>
<keyword evidence="6" id="KW-1185">Reference proteome</keyword>
<accession>A0ABT2JXQ5</accession>
<comment type="caution">
    <text evidence="5">The sequence shown here is derived from an EMBL/GenBank/DDBJ whole genome shotgun (WGS) entry which is preliminary data.</text>
</comment>
<dbReference type="PANTHER" id="PTHR11487">
    <property type="entry name" value="THIOESTERASE"/>
    <property type="match status" value="1"/>
</dbReference>
<organism evidence="5 6">
    <name type="scientific">Streptomyces gossypii</name>
    <dbReference type="NCBI Taxonomy" id="2883101"/>
    <lineage>
        <taxon>Bacteria</taxon>
        <taxon>Bacillati</taxon>
        <taxon>Actinomycetota</taxon>
        <taxon>Actinomycetes</taxon>
        <taxon>Kitasatosporales</taxon>
        <taxon>Streptomycetaceae</taxon>
        <taxon>Streptomyces</taxon>
    </lineage>
</organism>
<dbReference type="GO" id="GO:0016787">
    <property type="term" value="F:hydrolase activity"/>
    <property type="evidence" value="ECO:0007669"/>
    <property type="project" value="UniProtKB-KW"/>
</dbReference>
<dbReference type="SUPFAM" id="SSF53474">
    <property type="entry name" value="alpha/beta-Hydrolases"/>
    <property type="match status" value="1"/>
</dbReference>
<dbReference type="SMART" id="SM00824">
    <property type="entry name" value="PKS_TE"/>
    <property type="match status" value="1"/>
</dbReference>
<reference evidence="5 6" key="1">
    <citation type="submission" date="2021-10" db="EMBL/GenBank/DDBJ databases">
        <title>Streptomyces gossypii sp. nov., isolated from soil collected from cotton field.</title>
        <authorList>
            <person name="Ge X."/>
            <person name="Chen X."/>
            <person name="Liu W."/>
        </authorList>
    </citation>
    <scope>NUCLEOTIDE SEQUENCE [LARGE SCALE GENOMIC DNA]</scope>
    <source>
        <strain evidence="5 6">N2-109</strain>
    </source>
</reference>
<sequence length="273" mass="29799">MTATATDPWILRLNDTRDTAARLVAFPHAGGSASFFFGLGRALRSQVEVLGVQYPGRQERRTEKMIDNIPDMADQVFSRLNAWRDRPLVLLGHSLGAIVAFEVARRLEQETSTGVSGLIVSGRRAPSIIKDDEDLHLREDRDLLAEIRVLGGTDGGLLQDDELMQMILPAVRTDYKAIETYRMKPGPKLQCPVSVLTGDADPRVSLDEVQAWRDQTAGAVQFRVFPGGHFFITDHLDEVCKAISTDVAAFRPGGPVTAGGKRPGPGKSGPLDV</sequence>
<evidence type="ECO:0000256" key="3">
    <source>
        <dbReference type="SAM" id="MobiDB-lite"/>
    </source>
</evidence>
<dbReference type="InterPro" id="IPR029058">
    <property type="entry name" value="AB_hydrolase_fold"/>
</dbReference>
<evidence type="ECO:0000259" key="4">
    <source>
        <dbReference type="SMART" id="SM00824"/>
    </source>
</evidence>
<dbReference type="Pfam" id="PF00975">
    <property type="entry name" value="Thioesterase"/>
    <property type="match status" value="1"/>
</dbReference>